<dbReference type="OrthoDB" id="7728206at2"/>
<evidence type="ECO:0000256" key="1">
    <source>
        <dbReference type="SAM" id="Phobius"/>
    </source>
</evidence>
<dbReference type="Proteomes" id="UP000198977">
    <property type="component" value="Unassembled WGS sequence"/>
</dbReference>
<keyword evidence="1" id="KW-0812">Transmembrane</keyword>
<keyword evidence="1" id="KW-1133">Transmembrane helix</keyword>
<dbReference type="EMBL" id="FOMW01000011">
    <property type="protein sequence ID" value="SFE88951.1"/>
    <property type="molecule type" value="Genomic_DNA"/>
</dbReference>
<accession>A0A1I2E8Y8</accession>
<evidence type="ECO:0000313" key="2">
    <source>
        <dbReference type="EMBL" id="SFE88951.1"/>
    </source>
</evidence>
<dbReference type="RefSeq" id="WP_093924794.1">
    <property type="nucleotide sequence ID" value="NZ_FOMW01000011.1"/>
</dbReference>
<protein>
    <submittedName>
        <fullName evidence="2">Uncharacterized protein</fullName>
    </submittedName>
</protein>
<feature type="transmembrane region" description="Helical" evidence="1">
    <location>
        <begin position="20"/>
        <end position="40"/>
    </location>
</feature>
<proteinExistence type="predicted"/>
<gene>
    <name evidence="2" type="ORF">SAMN04488523_111153</name>
</gene>
<evidence type="ECO:0000313" key="3">
    <source>
        <dbReference type="Proteomes" id="UP000198977"/>
    </source>
</evidence>
<sequence length="88" mass="9938">MSTTNDTYEGTVFLAQSKRFAAYTANAVGGVLLGFGRGIHRMSKRMQVSRMQSVLNAMSDAELKTIDLERRDIPQRARFLVDYEYDGL</sequence>
<keyword evidence="1" id="KW-0472">Membrane</keyword>
<name>A0A1I2E8Y8_9RHOB</name>
<organism evidence="2 3">
    <name type="scientific">Sulfitobacter brevis</name>
    <dbReference type="NCBI Taxonomy" id="74348"/>
    <lineage>
        <taxon>Bacteria</taxon>
        <taxon>Pseudomonadati</taxon>
        <taxon>Pseudomonadota</taxon>
        <taxon>Alphaproteobacteria</taxon>
        <taxon>Rhodobacterales</taxon>
        <taxon>Roseobacteraceae</taxon>
        <taxon>Sulfitobacter</taxon>
    </lineage>
</organism>
<keyword evidence="3" id="KW-1185">Reference proteome</keyword>
<reference evidence="3" key="1">
    <citation type="submission" date="2016-10" db="EMBL/GenBank/DDBJ databases">
        <authorList>
            <person name="Varghese N."/>
            <person name="Submissions S."/>
        </authorList>
    </citation>
    <scope>NUCLEOTIDE SEQUENCE [LARGE SCALE GENOMIC DNA]</scope>
    <source>
        <strain evidence="3">DSM 11443</strain>
    </source>
</reference>
<dbReference type="AlphaFoldDB" id="A0A1I2E8Y8"/>